<dbReference type="EMBL" id="KN834944">
    <property type="protein sequence ID" value="KIK49988.1"/>
    <property type="molecule type" value="Genomic_DNA"/>
</dbReference>
<feature type="non-terminal residue" evidence="1">
    <location>
        <position position="1"/>
    </location>
</feature>
<accession>A0A0D0C5J4</accession>
<dbReference type="HOGENOM" id="CLU_2910286_0_0_1"/>
<protein>
    <submittedName>
        <fullName evidence="1">Uncharacterized protein</fullName>
    </submittedName>
</protein>
<evidence type="ECO:0000313" key="2">
    <source>
        <dbReference type="Proteomes" id="UP000053593"/>
    </source>
</evidence>
<gene>
    <name evidence="1" type="ORF">GYMLUDRAFT_183301</name>
</gene>
<evidence type="ECO:0000313" key="1">
    <source>
        <dbReference type="EMBL" id="KIK49988.1"/>
    </source>
</evidence>
<organism evidence="1 2">
    <name type="scientific">Collybiopsis luxurians FD-317 M1</name>
    <dbReference type="NCBI Taxonomy" id="944289"/>
    <lineage>
        <taxon>Eukaryota</taxon>
        <taxon>Fungi</taxon>
        <taxon>Dikarya</taxon>
        <taxon>Basidiomycota</taxon>
        <taxon>Agaricomycotina</taxon>
        <taxon>Agaricomycetes</taxon>
        <taxon>Agaricomycetidae</taxon>
        <taxon>Agaricales</taxon>
        <taxon>Marasmiineae</taxon>
        <taxon>Omphalotaceae</taxon>
        <taxon>Collybiopsis</taxon>
        <taxon>Collybiopsis luxurians</taxon>
    </lineage>
</organism>
<proteinExistence type="predicted"/>
<keyword evidence="2" id="KW-1185">Reference proteome</keyword>
<sequence>PLCEITTHCWLNTLGWHLTVLRKGVYMDGHERPDVIEYHNKVFLPTMAKYECHMPLIMNVSI</sequence>
<dbReference type="OrthoDB" id="6511194at2759"/>
<dbReference type="AlphaFoldDB" id="A0A0D0C5J4"/>
<name>A0A0D0C5J4_9AGAR</name>
<reference evidence="1 2" key="1">
    <citation type="submission" date="2014-04" db="EMBL/GenBank/DDBJ databases">
        <title>Evolutionary Origins and Diversification of the Mycorrhizal Mutualists.</title>
        <authorList>
            <consortium name="DOE Joint Genome Institute"/>
            <consortium name="Mycorrhizal Genomics Consortium"/>
            <person name="Kohler A."/>
            <person name="Kuo A."/>
            <person name="Nagy L.G."/>
            <person name="Floudas D."/>
            <person name="Copeland A."/>
            <person name="Barry K.W."/>
            <person name="Cichocki N."/>
            <person name="Veneault-Fourrey C."/>
            <person name="LaButti K."/>
            <person name="Lindquist E.A."/>
            <person name="Lipzen A."/>
            <person name="Lundell T."/>
            <person name="Morin E."/>
            <person name="Murat C."/>
            <person name="Riley R."/>
            <person name="Ohm R."/>
            <person name="Sun H."/>
            <person name="Tunlid A."/>
            <person name="Henrissat B."/>
            <person name="Grigoriev I.V."/>
            <person name="Hibbett D.S."/>
            <person name="Martin F."/>
        </authorList>
    </citation>
    <scope>NUCLEOTIDE SEQUENCE [LARGE SCALE GENOMIC DNA]</scope>
    <source>
        <strain evidence="1 2">FD-317 M1</strain>
    </source>
</reference>
<dbReference type="Proteomes" id="UP000053593">
    <property type="component" value="Unassembled WGS sequence"/>
</dbReference>